<dbReference type="Proteomes" id="UP001374535">
    <property type="component" value="Chromosome 9"/>
</dbReference>
<dbReference type="AlphaFoldDB" id="A0AAQ3MR90"/>
<protein>
    <submittedName>
        <fullName evidence="1">Uncharacterized protein</fullName>
    </submittedName>
</protein>
<organism evidence="1 2">
    <name type="scientific">Vigna mungo</name>
    <name type="common">Black gram</name>
    <name type="synonym">Phaseolus mungo</name>
    <dbReference type="NCBI Taxonomy" id="3915"/>
    <lineage>
        <taxon>Eukaryota</taxon>
        <taxon>Viridiplantae</taxon>
        <taxon>Streptophyta</taxon>
        <taxon>Embryophyta</taxon>
        <taxon>Tracheophyta</taxon>
        <taxon>Spermatophyta</taxon>
        <taxon>Magnoliopsida</taxon>
        <taxon>eudicotyledons</taxon>
        <taxon>Gunneridae</taxon>
        <taxon>Pentapetalae</taxon>
        <taxon>rosids</taxon>
        <taxon>fabids</taxon>
        <taxon>Fabales</taxon>
        <taxon>Fabaceae</taxon>
        <taxon>Papilionoideae</taxon>
        <taxon>50 kb inversion clade</taxon>
        <taxon>NPAAA clade</taxon>
        <taxon>indigoferoid/millettioid clade</taxon>
        <taxon>Phaseoleae</taxon>
        <taxon>Vigna</taxon>
    </lineage>
</organism>
<reference evidence="1 2" key="1">
    <citation type="journal article" date="2023" name="Life. Sci Alliance">
        <title>Evolutionary insights into 3D genome organization and epigenetic landscape of Vigna mungo.</title>
        <authorList>
            <person name="Junaid A."/>
            <person name="Singh B."/>
            <person name="Bhatia S."/>
        </authorList>
    </citation>
    <scope>NUCLEOTIDE SEQUENCE [LARGE SCALE GENOMIC DNA]</scope>
    <source>
        <strain evidence="1">Urdbean</strain>
    </source>
</reference>
<name>A0AAQ3MR90_VIGMU</name>
<sequence length="104" mass="12137">MPPIIRCLTSYQTDLTTNQHERESEVVKVPLLIQNNESQNQEMSVPTLRVTPSTTYSVLQHAQCHINEERAPDKRKIITRKAQHHNRYNESYISLLNIIKLDLN</sequence>
<keyword evidence="2" id="KW-1185">Reference proteome</keyword>
<dbReference type="EMBL" id="CP144692">
    <property type="protein sequence ID" value="WVY95565.1"/>
    <property type="molecule type" value="Genomic_DNA"/>
</dbReference>
<accession>A0AAQ3MR90</accession>
<proteinExistence type="predicted"/>
<evidence type="ECO:0000313" key="1">
    <source>
        <dbReference type="EMBL" id="WVY95565.1"/>
    </source>
</evidence>
<evidence type="ECO:0000313" key="2">
    <source>
        <dbReference type="Proteomes" id="UP001374535"/>
    </source>
</evidence>
<gene>
    <name evidence="1" type="ORF">V8G54_027716</name>
</gene>